<dbReference type="Proteomes" id="UP000515121">
    <property type="component" value="Unplaced"/>
</dbReference>
<keyword evidence="2" id="KW-0413">Isomerase</keyword>
<dbReference type="SUPFAM" id="SSF54506">
    <property type="entry name" value="Diaminopimelate epimerase-like"/>
    <property type="match status" value="1"/>
</dbReference>
<evidence type="ECO:0000313" key="3">
    <source>
        <dbReference type="Proteomes" id="UP000515121"/>
    </source>
</evidence>
<organism evidence="3 4">
    <name type="scientific">Durio zibethinus</name>
    <name type="common">Durian</name>
    <dbReference type="NCBI Taxonomy" id="66656"/>
    <lineage>
        <taxon>Eukaryota</taxon>
        <taxon>Viridiplantae</taxon>
        <taxon>Streptophyta</taxon>
        <taxon>Embryophyta</taxon>
        <taxon>Tracheophyta</taxon>
        <taxon>Spermatophyta</taxon>
        <taxon>Magnoliopsida</taxon>
        <taxon>eudicotyledons</taxon>
        <taxon>Gunneridae</taxon>
        <taxon>Pentapetalae</taxon>
        <taxon>rosids</taxon>
        <taxon>malvids</taxon>
        <taxon>Malvales</taxon>
        <taxon>Malvaceae</taxon>
        <taxon>Helicteroideae</taxon>
        <taxon>Durio</taxon>
    </lineage>
</organism>
<dbReference type="GO" id="GO:0016853">
    <property type="term" value="F:isomerase activity"/>
    <property type="evidence" value="ECO:0007669"/>
    <property type="project" value="UniProtKB-KW"/>
</dbReference>
<sequence length="190" mass="21020">MNWGHNANSFLLGFCIDFSFFPFLSQFCITYPYSTLMHVKLCGHATLASAHSLFMVNSNIIEFDTLSGILTAKTVPDVNPAYVSKIQNGGVHEYFLIKLNFPSVPITEFNSAEVSAISKALNGAPPIDIKRTTTADDLFDPVCGSANCALAPYWTQMPKSVISLHMRYLSLSFPLNHSRKPMLLSLTLSY</sequence>
<dbReference type="PANTHER" id="PTHR13774:SF17">
    <property type="entry name" value="PHENAZINE BIOSYNTHESIS-LIKE DOMAIN-CONTAINING PROTEIN"/>
    <property type="match status" value="1"/>
</dbReference>
<accession>A0A6P5XHX5</accession>
<proteinExistence type="inferred from homology"/>
<dbReference type="Gene3D" id="3.10.310.10">
    <property type="entry name" value="Diaminopimelate Epimerase, Chain A, domain 1"/>
    <property type="match status" value="2"/>
</dbReference>
<gene>
    <name evidence="4" type="primary">LOC111283279</name>
</gene>
<evidence type="ECO:0000313" key="4">
    <source>
        <dbReference type="RefSeq" id="XP_022727471.1"/>
    </source>
</evidence>
<comment type="similarity">
    <text evidence="1">Belongs to the PhzF family.</text>
</comment>
<dbReference type="InterPro" id="IPR003719">
    <property type="entry name" value="Phenazine_PhzF-like"/>
</dbReference>
<dbReference type="GO" id="GO:0005737">
    <property type="term" value="C:cytoplasm"/>
    <property type="evidence" value="ECO:0007669"/>
    <property type="project" value="TreeGrafter"/>
</dbReference>
<protein>
    <submittedName>
        <fullName evidence="4">Uncharacterized protein LOC111283279 isoform X3</fullName>
    </submittedName>
</protein>
<dbReference type="GeneID" id="111283279"/>
<dbReference type="AlphaFoldDB" id="A0A6P5XHX5"/>
<name>A0A6P5XHX5_DURZI</name>
<dbReference type="PANTHER" id="PTHR13774">
    <property type="entry name" value="PHENAZINE BIOSYNTHESIS PROTEIN"/>
    <property type="match status" value="1"/>
</dbReference>
<evidence type="ECO:0000256" key="1">
    <source>
        <dbReference type="ARBA" id="ARBA00008270"/>
    </source>
</evidence>
<dbReference type="RefSeq" id="XP_022727471.1">
    <property type="nucleotide sequence ID" value="XM_022871736.1"/>
</dbReference>
<evidence type="ECO:0000256" key="2">
    <source>
        <dbReference type="ARBA" id="ARBA00023235"/>
    </source>
</evidence>
<keyword evidence="3" id="KW-1185">Reference proteome</keyword>
<dbReference type="Pfam" id="PF02567">
    <property type="entry name" value="PhzC-PhzF"/>
    <property type="match status" value="1"/>
</dbReference>
<reference evidence="4" key="1">
    <citation type="submission" date="2025-08" db="UniProtKB">
        <authorList>
            <consortium name="RefSeq"/>
        </authorList>
    </citation>
    <scope>IDENTIFICATION</scope>
    <source>
        <tissue evidence="4">Fruit stalk</tissue>
    </source>
</reference>